<dbReference type="RefSeq" id="WP_013328202.1">
    <property type="nucleotide sequence ID" value="NC_014507.1"/>
</dbReference>
<dbReference type="HOGENOM" id="CLU_1352120_0_0_2"/>
<accession>E1RF75</accession>
<dbReference type="SUPFAM" id="SSF54001">
    <property type="entry name" value="Cysteine proteinases"/>
    <property type="match status" value="1"/>
</dbReference>
<organism evidence="1 2">
    <name type="scientific">Methanolacinia petrolearia (strain DSM 11571 / OCM 486 / SEBR 4847)</name>
    <name type="common">Methanoplanus petrolearius</name>
    <dbReference type="NCBI Taxonomy" id="679926"/>
    <lineage>
        <taxon>Archaea</taxon>
        <taxon>Methanobacteriati</taxon>
        <taxon>Methanobacteriota</taxon>
        <taxon>Stenosarchaea group</taxon>
        <taxon>Methanomicrobia</taxon>
        <taxon>Methanomicrobiales</taxon>
        <taxon>Methanomicrobiaceae</taxon>
        <taxon>Methanolacinia</taxon>
    </lineage>
</organism>
<dbReference type="EMBL" id="CP002117">
    <property type="protein sequence ID" value="ADN35023.1"/>
    <property type="molecule type" value="Genomic_DNA"/>
</dbReference>
<evidence type="ECO:0008006" key="3">
    <source>
        <dbReference type="Google" id="ProtNLM"/>
    </source>
</evidence>
<gene>
    <name evidence="1" type="ordered locus">Mpet_0245</name>
</gene>
<dbReference type="Proteomes" id="UP000006565">
    <property type="component" value="Chromosome"/>
</dbReference>
<dbReference type="eggNOG" id="arCOG02165">
    <property type="taxonomic scope" value="Archaea"/>
</dbReference>
<dbReference type="KEGG" id="mpi:Mpet_0245"/>
<name>E1RF75_METP4</name>
<protein>
    <recommendedName>
        <fullName evidence="3">Transglutaminase-like domain-containing protein</fullName>
    </recommendedName>
</protein>
<proteinExistence type="predicted"/>
<dbReference type="AlphaFoldDB" id="E1RF75"/>
<keyword evidence="2" id="KW-1185">Reference proteome</keyword>
<evidence type="ECO:0000313" key="2">
    <source>
        <dbReference type="Proteomes" id="UP000006565"/>
    </source>
</evidence>
<evidence type="ECO:0000313" key="1">
    <source>
        <dbReference type="EMBL" id="ADN35023.1"/>
    </source>
</evidence>
<dbReference type="GeneID" id="9742688"/>
<dbReference type="STRING" id="679926.Mpet_0245"/>
<sequence length="219" mass="25518">MLETDFFDKLLDDWADGLLYPESQIAVFNRIRDLPYAIMPDQTDPLRGPLNLLKEGRGDCTSKHFLLGILFERLGISVKYMSVPFLWDQQEFRYPDNLRELAESLPVSYHLACRALIGERWVLVDATWDIPLAAAGFPVNKEWDGLSDTLLGVVPTLVIPPEEEESVSEIVHESADERPELHRKVRRQYTPEDFARRKEFDEEFGLWLDEIRRGNRREE</sequence>
<dbReference type="InterPro" id="IPR038765">
    <property type="entry name" value="Papain-like_cys_pep_sf"/>
</dbReference>
<dbReference type="OrthoDB" id="115565at2157"/>
<reference evidence="1 2" key="1">
    <citation type="journal article" date="2010" name="Stand. Genomic Sci.">
        <title>Complete genome sequence of Methanoplanus petrolearius type strain (SEBR 4847).</title>
        <authorList>
            <person name="Brambilla E."/>
            <person name="Djao O.D."/>
            <person name="Daligault H."/>
            <person name="Lapidus A."/>
            <person name="Lucas S."/>
            <person name="Hammon N."/>
            <person name="Nolan M."/>
            <person name="Tice H."/>
            <person name="Cheng J.F."/>
            <person name="Han C."/>
            <person name="Tapia R."/>
            <person name="Goodwin L."/>
            <person name="Pitluck S."/>
            <person name="Liolios K."/>
            <person name="Ivanova N."/>
            <person name="Mavromatis K."/>
            <person name="Mikhailova N."/>
            <person name="Pati A."/>
            <person name="Chen A."/>
            <person name="Palaniappan K."/>
            <person name="Land M."/>
            <person name="Hauser L."/>
            <person name="Chang Y.J."/>
            <person name="Jeffries C.D."/>
            <person name="Rohde M."/>
            <person name="Spring S."/>
            <person name="Sikorski J."/>
            <person name="Goker M."/>
            <person name="Woyke T."/>
            <person name="Bristow J."/>
            <person name="Eisen J.A."/>
            <person name="Markowitz V."/>
            <person name="Hugenholtz P."/>
            <person name="Kyrpides N.C."/>
            <person name="Klenk H.P."/>
        </authorList>
    </citation>
    <scope>NUCLEOTIDE SEQUENCE [LARGE SCALE GENOMIC DNA]</scope>
    <source>
        <strain evidence="2">DSM 11571 / OCM 486 / SEBR 4847</strain>
    </source>
</reference>